<organism evidence="8 9">
    <name type="scientific">Alkaliphilus hydrothermalis</name>
    <dbReference type="NCBI Taxonomy" id="1482730"/>
    <lineage>
        <taxon>Bacteria</taxon>
        <taxon>Bacillati</taxon>
        <taxon>Bacillota</taxon>
        <taxon>Clostridia</taxon>
        <taxon>Peptostreptococcales</taxon>
        <taxon>Natronincolaceae</taxon>
        <taxon>Alkaliphilus</taxon>
    </lineage>
</organism>
<feature type="transmembrane region" description="Helical" evidence="7">
    <location>
        <begin position="272"/>
        <end position="291"/>
    </location>
</feature>
<feature type="transmembrane region" description="Helical" evidence="7">
    <location>
        <begin position="55"/>
        <end position="78"/>
    </location>
</feature>
<dbReference type="Proteomes" id="UP001314796">
    <property type="component" value="Unassembled WGS sequence"/>
</dbReference>
<evidence type="ECO:0000313" key="8">
    <source>
        <dbReference type="EMBL" id="MBM7615469.1"/>
    </source>
</evidence>
<evidence type="ECO:0000256" key="6">
    <source>
        <dbReference type="ARBA" id="ARBA00023136"/>
    </source>
</evidence>
<feature type="transmembrane region" description="Helical" evidence="7">
    <location>
        <begin position="392"/>
        <end position="414"/>
    </location>
</feature>
<gene>
    <name evidence="8" type="ORF">JOC73_002039</name>
</gene>
<keyword evidence="2" id="KW-0813">Transport</keyword>
<evidence type="ECO:0000256" key="4">
    <source>
        <dbReference type="ARBA" id="ARBA00022692"/>
    </source>
</evidence>
<dbReference type="PANTHER" id="PTHR43266:SF9">
    <property type="entry name" value="PERMEASE, MAJOR FACILITATOR SUPERFAMILY-RELATED"/>
    <property type="match status" value="1"/>
</dbReference>
<dbReference type="CDD" id="cd06173">
    <property type="entry name" value="MFS_MefA_like"/>
    <property type="match status" value="1"/>
</dbReference>
<name>A0ABS2NR84_9FIRM</name>
<dbReference type="PANTHER" id="PTHR43266">
    <property type="entry name" value="MACROLIDE-EFFLUX PROTEIN"/>
    <property type="match status" value="1"/>
</dbReference>
<evidence type="ECO:0000256" key="5">
    <source>
        <dbReference type="ARBA" id="ARBA00022989"/>
    </source>
</evidence>
<keyword evidence="5 7" id="KW-1133">Transmembrane helix</keyword>
<dbReference type="Gene3D" id="1.20.1250.20">
    <property type="entry name" value="MFS general substrate transporter like domains"/>
    <property type="match status" value="1"/>
</dbReference>
<keyword evidence="4 7" id="KW-0812">Transmembrane</keyword>
<evidence type="ECO:0000313" key="9">
    <source>
        <dbReference type="Proteomes" id="UP001314796"/>
    </source>
</evidence>
<dbReference type="RefSeq" id="WP_204402720.1">
    <property type="nucleotide sequence ID" value="NZ_JAFBEE010000013.1"/>
</dbReference>
<dbReference type="Pfam" id="PF07690">
    <property type="entry name" value="MFS_1"/>
    <property type="match status" value="1"/>
</dbReference>
<feature type="transmembrane region" description="Helical" evidence="7">
    <location>
        <begin position="20"/>
        <end position="43"/>
    </location>
</feature>
<feature type="transmembrane region" description="Helical" evidence="7">
    <location>
        <begin position="330"/>
        <end position="355"/>
    </location>
</feature>
<accession>A0ABS2NR84</accession>
<keyword evidence="6 7" id="KW-0472">Membrane</keyword>
<feature type="transmembrane region" description="Helical" evidence="7">
    <location>
        <begin position="233"/>
        <end position="252"/>
    </location>
</feature>
<dbReference type="SUPFAM" id="SSF103473">
    <property type="entry name" value="MFS general substrate transporter"/>
    <property type="match status" value="1"/>
</dbReference>
<comment type="subcellular location">
    <subcellularLocation>
        <location evidence="1">Cell membrane</location>
        <topology evidence="1">Multi-pass membrane protein</topology>
    </subcellularLocation>
</comment>
<dbReference type="InterPro" id="IPR011701">
    <property type="entry name" value="MFS"/>
</dbReference>
<feature type="transmembrane region" description="Helical" evidence="7">
    <location>
        <begin position="298"/>
        <end position="318"/>
    </location>
</feature>
<reference evidence="8 9" key="1">
    <citation type="submission" date="2021-01" db="EMBL/GenBank/DDBJ databases">
        <title>Genomic Encyclopedia of Type Strains, Phase IV (KMG-IV): sequencing the most valuable type-strain genomes for metagenomic binning, comparative biology and taxonomic classification.</title>
        <authorList>
            <person name="Goeker M."/>
        </authorList>
    </citation>
    <scope>NUCLEOTIDE SEQUENCE [LARGE SCALE GENOMIC DNA]</scope>
    <source>
        <strain evidence="8 9">DSM 25890</strain>
    </source>
</reference>
<dbReference type="InterPro" id="IPR036259">
    <property type="entry name" value="MFS_trans_sf"/>
</dbReference>
<evidence type="ECO:0000256" key="2">
    <source>
        <dbReference type="ARBA" id="ARBA00022448"/>
    </source>
</evidence>
<proteinExistence type="predicted"/>
<feature type="transmembrane region" description="Helical" evidence="7">
    <location>
        <begin position="98"/>
        <end position="125"/>
    </location>
</feature>
<dbReference type="EMBL" id="JAFBEE010000013">
    <property type="protein sequence ID" value="MBM7615469.1"/>
    <property type="molecule type" value="Genomic_DNA"/>
</dbReference>
<keyword evidence="3" id="KW-1003">Cell membrane</keyword>
<feature type="transmembrane region" description="Helical" evidence="7">
    <location>
        <begin position="161"/>
        <end position="190"/>
    </location>
</feature>
<evidence type="ECO:0000256" key="3">
    <source>
        <dbReference type="ARBA" id="ARBA00022475"/>
    </source>
</evidence>
<evidence type="ECO:0000256" key="1">
    <source>
        <dbReference type="ARBA" id="ARBA00004651"/>
    </source>
</evidence>
<feature type="transmembrane region" description="Helical" evidence="7">
    <location>
        <begin position="367"/>
        <end position="386"/>
    </location>
</feature>
<sequence length="423" mass="46641">MEGFLKLKQESIFQNKSFMLLLMGQIVSNLGNAVHSVAVSWFIMNTVGKELSGTYMGIFGACVLIPYIICGPLSGVYVDRISRKKIIVGTDLIRGSLIVLLGGLVYLNIYPMISLFTITFLSALFGSFFNPAVDASIPNIVAEKDLTQANSLNGMSRQLTWIIGGAISGFLYYKLGIIGIFLVNGISFILSGISETFIKLPHVKKESNESSSFWSDFKGGVKYVKNQKTLMRVMVFSLVLNFIYSPIFQIVFPKTLKFTLDMGAREYGILQSLFPVGAMLGMVALSSFKVLQDNHRVVKLAILIQSIFFIGFGIPIISTMLDHLGNSNVYILYCILAVLLMICNAFINIPFFTALQKKVPDEYRGRFFGLLNTLSQGIVPIGLGFYGFISDLVLPSVIFIGSGIVALLMGVWIIGTTDFKEIL</sequence>
<evidence type="ECO:0000256" key="7">
    <source>
        <dbReference type="SAM" id="Phobius"/>
    </source>
</evidence>
<protein>
    <submittedName>
        <fullName evidence="8">MFS family permease</fullName>
    </submittedName>
</protein>
<keyword evidence="9" id="KW-1185">Reference proteome</keyword>
<comment type="caution">
    <text evidence="8">The sequence shown here is derived from an EMBL/GenBank/DDBJ whole genome shotgun (WGS) entry which is preliminary data.</text>
</comment>